<dbReference type="PANTHER" id="PTHR10174:SF224">
    <property type="entry name" value="RETINOL-BINDING PROTEIN PINTA"/>
    <property type="match status" value="1"/>
</dbReference>
<dbReference type="Gene3D" id="3.40.525.10">
    <property type="entry name" value="CRAL-TRIO lipid binding domain"/>
    <property type="match status" value="1"/>
</dbReference>
<dbReference type="Pfam" id="PF00650">
    <property type="entry name" value="CRAL_TRIO"/>
    <property type="match status" value="1"/>
</dbReference>
<dbReference type="Gene3D" id="1.10.8.20">
    <property type="entry name" value="N-terminal domain of phosphatidylinositol transfer protein sec14p"/>
    <property type="match status" value="1"/>
</dbReference>
<evidence type="ECO:0000313" key="2">
    <source>
        <dbReference type="EMBL" id="NOV49766.1"/>
    </source>
</evidence>
<accession>A0A6M2DTV3</accession>
<dbReference type="SUPFAM" id="SSF46938">
    <property type="entry name" value="CRAL/TRIO N-terminal domain"/>
    <property type="match status" value="1"/>
</dbReference>
<dbReference type="PANTHER" id="PTHR10174">
    <property type="entry name" value="ALPHA-TOCOPHEROL TRANSFER PROTEIN-RELATED"/>
    <property type="match status" value="1"/>
</dbReference>
<dbReference type="InterPro" id="IPR036865">
    <property type="entry name" value="CRAL-TRIO_dom_sf"/>
</dbReference>
<dbReference type="GO" id="GO:1902936">
    <property type="term" value="F:phosphatidylinositol bisphosphate binding"/>
    <property type="evidence" value="ECO:0007669"/>
    <property type="project" value="TreeGrafter"/>
</dbReference>
<dbReference type="GO" id="GO:0016020">
    <property type="term" value="C:membrane"/>
    <property type="evidence" value="ECO:0007669"/>
    <property type="project" value="TreeGrafter"/>
</dbReference>
<protein>
    <recommendedName>
        <fullName evidence="1">CRAL-TRIO domain-containing protein</fullName>
    </recommendedName>
</protein>
<organism evidence="2">
    <name type="scientific">Xenopsylla cheopis</name>
    <name type="common">Oriental rat flea</name>
    <name type="synonym">Pulex cheopis</name>
    <dbReference type="NCBI Taxonomy" id="163159"/>
    <lineage>
        <taxon>Eukaryota</taxon>
        <taxon>Metazoa</taxon>
        <taxon>Ecdysozoa</taxon>
        <taxon>Arthropoda</taxon>
        <taxon>Hexapoda</taxon>
        <taxon>Insecta</taxon>
        <taxon>Pterygota</taxon>
        <taxon>Neoptera</taxon>
        <taxon>Endopterygota</taxon>
        <taxon>Siphonaptera</taxon>
        <taxon>Pulicidae</taxon>
        <taxon>Xenopsyllinae</taxon>
        <taxon>Xenopsylla</taxon>
    </lineage>
</organism>
<dbReference type="SMART" id="SM00516">
    <property type="entry name" value="SEC14"/>
    <property type="match status" value="1"/>
</dbReference>
<dbReference type="PROSITE" id="PS50191">
    <property type="entry name" value="CRAL_TRIO"/>
    <property type="match status" value="1"/>
</dbReference>
<sequence length="278" mass="32426">MSDVYACNLSEQDYLYAQKHLGETESIRKDSIIAIQQWISQNPNIKAKSDAITILHFLRGCKFDIPKTIAKIKCFYQARSKVTEWYHNRDPYLCELQELIDLGVFLPLKHKDSHNRLIVVIKVAAHDPKKHLQDNVFKLGQMVMDLVLHLDETISIYGVVAVFDLENVTLGHALQLHPLMIKKLVDSWKFYPTMVKRLDFVNAPSYINVVLNVFMKFMTKKLRDRVVVHKTGLSTMTCLPEECIKHPKAFFKDLSNYWKEQLNLYRDWLVNDMSTNVL</sequence>
<evidence type="ECO:0000259" key="1">
    <source>
        <dbReference type="PROSITE" id="PS50191"/>
    </source>
</evidence>
<dbReference type="InterPro" id="IPR036273">
    <property type="entry name" value="CRAL/TRIO_N_dom_sf"/>
</dbReference>
<dbReference type="Gene3D" id="1.20.5.1200">
    <property type="entry name" value="Alpha-tocopherol transfer"/>
    <property type="match status" value="1"/>
</dbReference>
<dbReference type="AlphaFoldDB" id="A0A6M2DTV3"/>
<dbReference type="CDD" id="cd00170">
    <property type="entry name" value="SEC14"/>
    <property type="match status" value="1"/>
</dbReference>
<proteinExistence type="predicted"/>
<reference evidence="2" key="1">
    <citation type="submission" date="2020-03" db="EMBL/GenBank/DDBJ databases">
        <title>Transcriptomic Profiling of the Digestive Tract of the Rat Flea, Xenopsylla cheopis, Following Blood Feeding and Infection with Yersinia pestis.</title>
        <authorList>
            <person name="Bland D.M."/>
            <person name="Martens C.A."/>
            <person name="Virtaneva K."/>
            <person name="Kanakabandi K."/>
            <person name="Long D."/>
            <person name="Rosenke R."/>
            <person name="Saturday G.A."/>
            <person name="Hoyt F.H."/>
            <person name="Bruno D.P."/>
            <person name="Ribeiro J.M.C."/>
            <person name="Hinnebusch J."/>
        </authorList>
    </citation>
    <scope>NUCLEOTIDE SEQUENCE</scope>
</reference>
<name>A0A6M2DTV3_XENCH</name>
<dbReference type="InterPro" id="IPR001251">
    <property type="entry name" value="CRAL-TRIO_dom"/>
</dbReference>
<feature type="domain" description="CRAL-TRIO" evidence="1">
    <location>
        <begin position="93"/>
        <end position="250"/>
    </location>
</feature>
<dbReference type="SUPFAM" id="SSF52087">
    <property type="entry name" value="CRAL/TRIO domain"/>
    <property type="match status" value="1"/>
</dbReference>
<dbReference type="EMBL" id="GIIL01006040">
    <property type="protein sequence ID" value="NOV49766.1"/>
    <property type="molecule type" value="Transcribed_RNA"/>
</dbReference>